<evidence type="ECO:0008006" key="4">
    <source>
        <dbReference type="Google" id="ProtNLM"/>
    </source>
</evidence>
<dbReference type="Proteomes" id="UP000023152">
    <property type="component" value="Unassembled WGS sequence"/>
</dbReference>
<accession>X6ML14</accession>
<dbReference type="Gene3D" id="3.30.40.10">
    <property type="entry name" value="Zinc/RING finger domain, C3HC4 (zinc finger)"/>
    <property type="match status" value="1"/>
</dbReference>
<protein>
    <recommendedName>
        <fullName evidence="4">TRAF-type domain-containing protein</fullName>
    </recommendedName>
</protein>
<dbReference type="AlphaFoldDB" id="X6ML14"/>
<name>X6ML14_RETFI</name>
<feature type="coiled-coil region" evidence="1">
    <location>
        <begin position="258"/>
        <end position="292"/>
    </location>
</feature>
<proteinExistence type="predicted"/>
<keyword evidence="1" id="KW-0175">Coiled coil</keyword>
<keyword evidence="3" id="KW-1185">Reference proteome</keyword>
<feature type="non-terminal residue" evidence="2">
    <location>
        <position position="312"/>
    </location>
</feature>
<evidence type="ECO:0000256" key="1">
    <source>
        <dbReference type="SAM" id="Coils"/>
    </source>
</evidence>
<dbReference type="InterPro" id="IPR013083">
    <property type="entry name" value="Znf_RING/FYVE/PHD"/>
</dbReference>
<evidence type="ECO:0000313" key="3">
    <source>
        <dbReference type="Proteomes" id="UP000023152"/>
    </source>
</evidence>
<sequence>MKALSIEIRLFFFQEMTENLRANFELLLSLFFHRRVHVFATPLVLKKNSFHKKESEVVPFLIQIFFEKKTLHHNIEEPMFLNEEEEEEEKKLETFSSSSCYNKEWVSLVNKPQKLNTLLCCLCNEIANNAMELQCDEHEDAEQTYLVGEECLQNYLKQNNEKCPIKQHDHCKFSKNRVVRQQTSELLVICPRQYNAQKSQSNEEITPGEKEDYESELRNKCNFKGKIKEVENHLKSCQLMTIQQIISSFKELQLQFEIEKVQAVLSFMEKKIEQLKENDNKQTKQIQQLNVRFYCFEDIFVNMLEPKGFEFR</sequence>
<evidence type="ECO:0000313" key="2">
    <source>
        <dbReference type="EMBL" id="ETO14147.1"/>
    </source>
</evidence>
<organism evidence="2 3">
    <name type="scientific">Reticulomyxa filosa</name>
    <dbReference type="NCBI Taxonomy" id="46433"/>
    <lineage>
        <taxon>Eukaryota</taxon>
        <taxon>Sar</taxon>
        <taxon>Rhizaria</taxon>
        <taxon>Retaria</taxon>
        <taxon>Foraminifera</taxon>
        <taxon>Monothalamids</taxon>
        <taxon>Reticulomyxidae</taxon>
        <taxon>Reticulomyxa</taxon>
    </lineage>
</organism>
<gene>
    <name evidence="2" type="ORF">RFI_23223</name>
</gene>
<reference evidence="2 3" key="1">
    <citation type="journal article" date="2013" name="Curr. Biol.">
        <title>The Genome of the Foraminiferan Reticulomyxa filosa.</title>
        <authorList>
            <person name="Glockner G."/>
            <person name="Hulsmann N."/>
            <person name="Schleicher M."/>
            <person name="Noegel A.A."/>
            <person name="Eichinger L."/>
            <person name="Gallinger C."/>
            <person name="Pawlowski J."/>
            <person name="Sierra R."/>
            <person name="Euteneuer U."/>
            <person name="Pillet L."/>
            <person name="Moustafa A."/>
            <person name="Platzer M."/>
            <person name="Groth M."/>
            <person name="Szafranski K."/>
            <person name="Schliwa M."/>
        </authorList>
    </citation>
    <scope>NUCLEOTIDE SEQUENCE [LARGE SCALE GENOMIC DNA]</scope>
</reference>
<dbReference type="EMBL" id="ASPP01020187">
    <property type="protein sequence ID" value="ETO14147.1"/>
    <property type="molecule type" value="Genomic_DNA"/>
</dbReference>
<comment type="caution">
    <text evidence="2">The sequence shown here is derived from an EMBL/GenBank/DDBJ whole genome shotgun (WGS) entry which is preliminary data.</text>
</comment>